<reference evidence="2" key="1">
    <citation type="submission" date="2015-03" db="EMBL/GenBank/DDBJ databases">
        <title>Wuchereria bancrofti Genome Sequencing Papua New Guinea Strain.</title>
        <authorList>
            <person name="Small S.T."/>
            <person name="Serre D."/>
            <person name="Zimmerman P.A."/>
        </authorList>
    </citation>
    <scope>NUCLEOTIDE SEQUENCE [LARGE SCALE GENOMIC DNA]</scope>
    <source>
        <strain evidence="2">pt0022</strain>
    </source>
</reference>
<evidence type="ECO:0000256" key="1">
    <source>
        <dbReference type="SAM" id="MobiDB-lite"/>
    </source>
</evidence>
<sequence length="355" mass="39655">MVHSRKRISHTTNIKLEPYSIVTDTSTIPTDYASVASNESFYDASHILNGQPISGLWPGPILPMKSHSESNNIHKLTQRVQHDVKKSSSDTTMNIDYGKRLEELNITTINIPEAEKYDISKQKDAAEPIQVITPMLSSNEQNKLHFDHFQQQLASFASPLVSMLGTRIETTDGESSTDQNLEINETDKNIMTPIVALQSKSQSIKSNEIHNEIDNKLVSHSTSSYFQQNHFIDSLPTSSISSMALKTQKKLMDTIHQTSHRQVDNSIHFNDDAVKQQGSSNNISNNNNNNNNSSINNNNNNSNDANLIKNKYANQLVIGIGKILREKNGGIAALYKNALEMPNSRFSKILYSMIA</sequence>
<protein>
    <submittedName>
        <fullName evidence="3">Uncharacterized protein</fullName>
    </submittedName>
</protein>
<reference evidence="3" key="3">
    <citation type="submission" date="2024-02" db="UniProtKB">
        <authorList>
            <consortium name="WormBaseParasite"/>
        </authorList>
    </citation>
    <scope>IDENTIFICATION</scope>
    <source>
        <strain evidence="3">pt0022</strain>
    </source>
</reference>
<organism evidence="2 3">
    <name type="scientific">Wuchereria bancrofti</name>
    <dbReference type="NCBI Taxonomy" id="6293"/>
    <lineage>
        <taxon>Eukaryota</taxon>
        <taxon>Metazoa</taxon>
        <taxon>Ecdysozoa</taxon>
        <taxon>Nematoda</taxon>
        <taxon>Chromadorea</taxon>
        <taxon>Rhabditida</taxon>
        <taxon>Spirurina</taxon>
        <taxon>Spiruromorpha</taxon>
        <taxon>Filarioidea</taxon>
        <taxon>Onchocercidae</taxon>
        <taxon>Wuchereria</taxon>
    </lineage>
</organism>
<evidence type="ECO:0000313" key="2">
    <source>
        <dbReference type="Proteomes" id="UP000093561"/>
    </source>
</evidence>
<accession>A0AAF5RW58</accession>
<dbReference type="Proteomes" id="UP000093561">
    <property type="component" value="Unassembled WGS sequence"/>
</dbReference>
<evidence type="ECO:0000313" key="3">
    <source>
        <dbReference type="WBParaSite" id="mrna-Wban_06865"/>
    </source>
</evidence>
<name>A0AAF5RW58_WUCBA</name>
<dbReference type="WBParaSite" id="mrna-Wban_06865">
    <property type="protein sequence ID" value="mrna-Wban_06865"/>
    <property type="gene ID" value="Wban_06865"/>
</dbReference>
<feature type="region of interest" description="Disordered" evidence="1">
    <location>
        <begin position="275"/>
        <end position="302"/>
    </location>
</feature>
<feature type="compositionally biased region" description="Low complexity" evidence="1">
    <location>
        <begin position="279"/>
        <end position="302"/>
    </location>
</feature>
<dbReference type="AlphaFoldDB" id="A0AAF5RW58"/>
<reference evidence="2" key="2">
    <citation type="journal article" date="2016" name="Mol. Ecol.">
        <title>Population genomics of the filarial nematode parasite Wuchereria bancrofti from mosquitoes.</title>
        <authorList>
            <person name="Small S.T."/>
            <person name="Reimer L.J."/>
            <person name="Tisch D.J."/>
            <person name="King C.L."/>
            <person name="Christensen B.M."/>
            <person name="Siba P.M."/>
            <person name="Kazura J.W."/>
            <person name="Serre D."/>
            <person name="Zimmerman P.A."/>
        </authorList>
    </citation>
    <scope>NUCLEOTIDE SEQUENCE</scope>
    <source>
        <strain evidence="2">pt0022</strain>
    </source>
</reference>
<proteinExistence type="predicted"/>